<comment type="caution">
    <text evidence="2">The sequence shown here is derived from an EMBL/GenBank/DDBJ whole genome shotgun (WGS) entry which is preliminary data.</text>
</comment>
<evidence type="ECO:0000256" key="1">
    <source>
        <dbReference type="SAM" id="SignalP"/>
    </source>
</evidence>
<gene>
    <name evidence="2" type="ORF">ACFSXZ_30675</name>
</gene>
<evidence type="ECO:0000313" key="2">
    <source>
        <dbReference type="EMBL" id="MFD2420702.1"/>
    </source>
</evidence>
<dbReference type="EMBL" id="JBHUKR010000020">
    <property type="protein sequence ID" value="MFD2420702.1"/>
    <property type="molecule type" value="Genomic_DNA"/>
</dbReference>
<dbReference type="RefSeq" id="WP_378268893.1">
    <property type="nucleotide sequence ID" value="NZ_JBHUKR010000020.1"/>
</dbReference>
<dbReference type="Proteomes" id="UP001597417">
    <property type="component" value="Unassembled WGS sequence"/>
</dbReference>
<protein>
    <recommendedName>
        <fullName evidence="4">Secreted protein</fullName>
    </recommendedName>
</protein>
<sequence>MIRKLVAATLLTLGVAGGLAVNQGVASAAEFVPGGVYPSLEACVDAGNAGFPQGPLGRLAL</sequence>
<feature type="chain" id="PRO_5046204810" description="Secreted protein" evidence="1">
    <location>
        <begin position="29"/>
        <end position="61"/>
    </location>
</feature>
<name>A0ABW5G1G8_9PSEU</name>
<reference evidence="3" key="1">
    <citation type="journal article" date="2019" name="Int. J. Syst. Evol. Microbiol.">
        <title>The Global Catalogue of Microorganisms (GCM) 10K type strain sequencing project: providing services to taxonomists for standard genome sequencing and annotation.</title>
        <authorList>
            <consortium name="The Broad Institute Genomics Platform"/>
            <consortium name="The Broad Institute Genome Sequencing Center for Infectious Disease"/>
            <person name="Wu L."/>
            <person name="Ma J."/>
        </authorList>
    </citation>
    <scope>NUCLEOTIDE SEQUENCE [LARGE SCALE GENOMIC DNA]</scope>
    <source>
        <strain evidence="3">CGMCC 4.7645</strain>
    </source>
</reference>
<accession>A0ABW5G1G8</accession>
<evidence type="ECO:0000313" key="3">
    <source>
        <dbReference type="Proteomes" id="UP001597417"/>
    </source>
</evidence>
<evidence type="ECO:0008006" key="4">
    <source>
        <dbReference type="Google" id="ProtNLM"/>
    </source>
</evidence>
<keyword evidence="1" id="KW-0732">Signal</keyword>
<feature type="signal peptide" evidence="1">
    <location>
        <begin position="1"/>
        <end position="28"/>
    </location>
</feature>
<keyword evidence="3" id="KW-1185">Reference proteome</keyword>
<proteinExistence type="predicted"/>
<organism evidence="2 3">
    <name type="scientific">Amycolatopsis pigmentata</name>
    <dbReference type="NCBI Taxonomy" id="450801"/>
    <lineage>
        <taxon>Bacteria</taxon>
        <taxon>Bacillati</taxon>
        <taxon>Actinomycetota</taxon>
        <taxon>Actinomycetes</taxon>
        <taxon>Pseudonocardiales</taxon>
        <taxon>Pseudonocardiaceae</taxon>
        <taxon>Amycolatopsis</taxon>
    </lineage>
</organism>